<protein>
    <submittedName>
        <fullName evidence="1">2901_t:CDS:1</fullName>
    </submittedName>
</protein>
<dbReference type="EMBL" id="CAJVQA010003853">
    <property type="protein sequence ID" value="CAG8585242.1"/>
    <property type="molecule type" value="Genomic_DNA"/>
</dbReference>
<dbReference type="Proteomes" id="UP000789759">
    <property type="component" value="Unassembled WGS sequence"/>
</dbReference>
<evidence type="ECO:0000313" key="2">
    <source>
        <dbReference type="Proteomes" id="UP000789759"/>
    </source>
</evidence>
<comment type="caution">
    <text evidence="1">The sequence shown here is derived from an EMBL/GenBank/DDBJ whole genome shotgun (WGS) entry which is preliminary data.</text>
</comment>
<dbReference type="AlphaFoldDB" id="A0A9N9C1B5"/>
<sequence>MHFAFDFLLVGTGEMLYPITHLNIESDQSLWFQSIFRPDSILQFGCERKRLYFRQS</sequence>
<gene>
    <name evidence="1" type="ORF">CPELLU_LOCUS6285</name>
</gene>
<evidence type="ECO:0000313" key="1">
    <source>
        <dbReference type="EMBL" id="CAG8585242.1"/>
    </source>
</evidence>
<reference evidence="1" key="1">
    <citation type="submission" date="2021-06" db="EMBL/GenBank/DDBJ databases">
        <authorList>
            <person name="Kallberg Y."/>
            <person name="Tangrot J."/>
            <person name="Rosling A."/>
        </authorList>
    </citation>
    <scope>NUCLEOTIDE SEQUENCE</scope>
    <source>
        <strain evidence="1">FL966</strain>
    </source>
</reference>
<proteinExistence type="predicted"/>
<keyword evidence="2" id="KW-1185">Reference proteome</keyword>
<organism evidence="1 2">
    <name type="scientific">Cetraspora pellucida</name>
    <dbReference type="NCBI Taxonomy" id="1433469"/>
    <lineage>
        <taxon>Eukaryota</taxon>
        <taxon>Fungi</taxon>
        <taxon>Fungi incertae sedis</taxon>
        <taxon>Mucoromycota</taxon>
        <taxon>Glomeromycotina</taxon>
        <taxon>Glomeromycetes</taxon>
        <taxon>Diversisporales</taxon>
        <taxon>Gigasporaceae</taxon>
        <taxon>Cetraspora</taxon>
    </lineage>
</organism>
<accession>A0A9N9C1B5</accession>
<name>A0A9N9C1B5_9GLOM</name>